<feature type="region of interest" description="Disordered" evidence="2">
    <location>
        <begin position="1"/>
        <end position="63"/>
    </location>
</feature>
<evidence type="ECO:0000256" key="1">
    <source>
        <dbReference type="SAM" id="Coils"/>
    </source>
</evidence>
<evidence type="ECO:0000256" key="2">
    <source>
        <dbReference type="SAM" id="MobiDB-lite"/>
    </source>
</evidence>
<feature type="coiled-coil region" evidence="1">
    <location>
        <begin position="123"/>
        <end position="284"/>
    </location>
</feature>
<comment type="caution">
    <text evidence="3">The sequence shown here is derived from an EMBL/GenBank/DDBJ whole genome shotgun (WGS) entry which is preliminary data.</text>
</comment>
<evidence type="ECO:0000313" key="3">
    <source>
        <dbReference type="EMBL" id="KAK2181690.1"/>
    </source>
</evidence>
<evidence type="ECO:0000313" key="4">
    <source>
        <dbReference type="Proteomes" id="UP001209878"/>
    </source>
</evidence>
<proteinExistence type="predicted"/>
<keyword evidence="1" id="KW-0175">Coiled coil</keyword>
<reference evidence="3" key="1">
    <citation type="journal article" date="2023" name="Mol. Biol. Evol.">
        <title>Third-Generation Sequencing Reveals the Adaptive Role of the Epigenome in Three Deep-Sea Polychaetes.</title>
        <authorList>
            <person name="Perez M."/>
            <person name="Aroh O."/>
            <person name="Sun Y."/>
            <person name="Lan Y."/>
            <person name="Juniper S.K."/>
            <person name="Young C.R."/>
            <person name="Angers B."/>
            <person name="Qian P.Y."/>
        </authorList>
    </citation>
    <scope>NUCLEOTIDE SEQUENCE</scope>
    <source>
        <strain evidence="3">R07B-5</strain>
    </source>
</reference>
<organism evidence="3 4">
    <name type="scientific">Ridgeia piscesae</name>
    <name type="common">Tubeworm</name>
    <dbReference type="NCBI Taxonomy" id="27915"/>
    <lineage>
        <taxon>Eukaryota</taxon>
        <taxon>Metazoa</taxon>
        <taxon>Spiralia</taxon>
        <taxon>Lophotrochozoa</taxon>
        <taxon>Annelida</taxon>
        <taxon>Polychaeta</taxon>
        <taxon>Sedentaria</taxon>
        <taxon>Canalipalpata</taxon>
        <taxon>Sabellida</taxon>
        <taxon>Siboglinidae</taxon>
        <taxon>Ridgeia</taxon>
    </lineage>
</organism>
<dbReference type="EMBL" id="JAODUO010000385">
    <property type="protein sequence ID" value="KAK2181690.1"/>
    <property type="molecule type" value="Genomic_DNA"/>
</dbReference>
<dbReference type="AlphaFoldDB" id="A0AAD9NTD7"/>
<gene>
    <name evidence="3" type="ORF">NP493_384g01015</name>
</gene>
<accession>A0AAD9NTD7</accession>
<keyword evidence="4" id="KW-1185">Reference proteome</keyword>
<feature type="compositionally biased region" description="Basic residues" evidence="2">
    <location>
        <begin position="17"/>
        <end position="30"/>
    </location>
</feature>
<feature type="region of interest" description="Disordered" evidence="2">
    <location>
        <begin position="352"/>
        <end position="381"/>
    </location>
</feature>
<protein>
    <submittedName>
        <fullName evidence="3">Uncharacterized protein</fullName>
    </submittedName>
</protein>
<name>A0AAD9NTD7_RIDPI</name>
<dbReference type="Proteomes" id="UP001209878">
    <property type="component" value="Unassembled WGS sequence"/>
</dbReference>
<sequence>MKFHPHPPSQAGISKPSSRKRHPQLHRHTGRGGSPDRLPLSTEESSLPDMRHWSLPSPEGQGACAALPRDSGVYSAAGRADDETCVFRHFTATVHEDGGQLSERDRAARDDILRGLDYFEGRNERSRDTIAHMRAELERLLAANRQLENINTRLENDMVMQQQRLDTLLKENERLKEQAMDQWNARIKADEMLAETRRDLEREVRQLREQVTSNGNANANAATEARQLTDEKLDFLRKINSMESEIAKLVCEKRDTDERNSSLKEEATQAKVRLNEVKTELSNQLKRFVALKRSYNKLVEENETIKSQLRGRVSLANETWPVRSNSKTLAGLEDSERVRVINLNLVDRSAQRAAPGQLSLPKAEPSTALISPGRKLPPVPR</sequence>